<sequence length="105" mass="11586">MSDELAQDEEDAEDYDLEALESRTHARDDDDDDNATLVGDRRGGPAPLRDDHVVFEIGDEDAGSDDEDESKKQGRIKLQSSENLPGDVQERQGLIGNGASRDRND</sequence>
<feature type="compositionally biased region" description="Acidic residues" evidence="1">
    <location>
        <begin position="57"/>
        <end position="68"/>
    </location>
</feature>
<gene>
    <name evidence="2" type="ORF">PC9H_003387</name>
</gene>
<dbReference type="Proteomes" id="UP000623687">
    <property type="component" value="Unassembled WGS sequence"/>
</dbReference>
<comment type="caution">
    <text evidence="2">The sequence shown here is derived from an EMBL/GenBank/DDBJ whole genome shotgun (WGS) entry which is preliminary data.</text>
</comment>
<dbReference type="GeneID" id="59373205"/>
<evidence type="ECO:0000313" key="2">
    <source>
        <dbReference type="EMBL" id="KAF7436554.1"/>
    </source>
</evidence>
<feature type="region of interest" description="Disordered" evidence="1">
    <location>
        <begin position="1"/>
        <end position="105"/>
    </location>
</feature>
<feature type="compositionally biased region" description="Acidic residues" evidence="1">
    <location>
        <begin position="1"/>
        <end position="19"/>
    </location>
</feature>
<feature type="compositionally biased region" description="Basic and acidic residues" evidence="1">
    <location>
        <begin position="39"/>
        <end position="54"/>
    </location>
</feature>
<accession>A0A8H7A0T2</accession>
<reference evidence="2" key="1">
    <citation type="submission" date="2019-07" db="EMBL/GenBank/DDBJ databases">
        <authorList>
            <person name="Palmer J.M."/>
        </authorList>
    </citation>
    <scope>NUCLEOTIDE SEQUENCE</scope>
    <source>
        <strain evidence="2">PC9</strain>
    </source>
</reference>
<proteinExistence type="predicted"/>
<organism evidence="2 3">
    <name type="scientific">Pleurotus ostreatus</name>
    <name type="common">Oyster mushroom</name>
    <name type="synonym">White-rot fungus</name>
    <dbReference type="NCBI Taxonomy" id="5322"/>
    <lineage>
        <taxon>Eukaryota</taxon>
        <taxon>Fungi</taxon>
        <taxon>Dikarya</taxon>
        <taxon>Basidiomycota</taxon>
        <taxon>Agaricomycotina</taxon>
        <taxon>Agaricomycetes</taxon>
        <taxon>Agaricomycetidae</taxon>
        <taxon>Agaricales</taxon>
        <taxon>Pleurotineae</taxon>
        <taxon>Pleurotaceae</taxon>
        <taxon>Pleurotus</taxon>
    </lineage>
</organism>
<dbReference type="RefSeq" id="XP_036634453.1">
    <property type="nucleotide sequence ID" value="XM_036772980.1"/>
</dbReference>
<keyword evidence="3" id="KW-1185">Reference proteome</keyword>
<protein>
    <submittedName>
        <fullName evidence="2">Uncharacterized protein</fullName>
    </submittedName>
</protein>
<evidence type="ECO:0000256" key="1">
    <source>
        <dbReference type="SAM" id="MobiDB-lite"/>
    </source>
</evidence>
<dbReference type="AlphaFoldDB" id="A0A8H7A0T2"/>
<dbReference type="VEuPathDB" id="FungiDB:PC9H_003387"/>
<evidence type="ECO:0000313" key="3">
    <source>
        <dbReference type="Proteomes" id="UP000623687"/>
    </source>
</evidence>
<name>A0A8H7A0T2_PLEOS</name>
<dbReference type="EMBL" id="JACETU010000002">
    <property type="protein sequence ID" value="KAF7436554.1"/>
    <property type="molecule type" value="Genomic_DNA"/>
</dbReference>